<dbReference type="STRING" id="78410.A0A0P7AAC5"/>
<feature type="non-terminal residue" evidence="3">
    <location>
        <position position="206"/>
    </location>
</feature>
<dbReference type="InterPro" id="IPR001584">
    <property type="entry name" value="Integrase_cat-core"/>
</dbReference>
<evidence type="ECO:0000256" key="1">
    <source>
        <dbReference type="ARBA" id="ARBA00022884"/>
    </source>
</evidence>
<proteinExistence type="predicted"/>
<evidence type="ECO:0000313" key="3">
    <source>
        <dbReference type="EMBL" id="KPM33865.1"/>
    </source>
</evidence>
<protein>
    <recommendedName>
        <fullName evidence="2">Integrase catalytic domain-containing protein</fullName>
    </recommendedName>
</protein>
<reference evidence="3 4" key="1">
    <citation type="submission" date="2015-09" db="EMBL/GenBank/DDBJ databases">
        <title>Draft genome of a European isolate of the apple canker pathogen Neonectria ditissima.</title>
        <authorList>
            <person name="Gomez-Cortecero A."/>
            <person name="Harrison R.J."/>
            <person name="Armitage A.D."/>
        </authorList>
    </citation>
    <scope>NUCLEOTIDE SEQUENCE [LARGE SCALE GENOMIC DNA]</scope>
    <source>
        <strain evidence="3 4">R09/05</strain>
    </source>
</reference>
<dbReference type="GO" id="GO:0003723">
    <property type="term" value="F:RNA binding"/>
    <property type="evidence" value="ECO:0007669"/>
    <property type="project" value="UniProtKB-KW"/>
</dbReference>
<dbReference type="Pfam" id="PF17921">
    <property type="entry name" value="Integrase_H2C2"/>
    <property type="match status" value="1"/>
</dbReference>
<dbReference type="Proteomes" id="UP000050424">
    <property type="component" value="Unassembled WGS sequence"/>
</dbReference>
<dbReference type="PANTHER" id="PTHR37984">
    <property type="entry name" value="PROTEIN CBG26694"/>
    <property type="match status" value="1"/>
</dbReference>
<dbReference type="SUPFAM" id="SSF53098">
    <property type="entry name" value="Ribonuclease H-like"/>
    <property type="match status" value="1"/>
</dbReference>
<gene>
    <name evidence="3" type="ORF">AK830_g12707</name>
</gene>
<keyword evidence="4" id="KW-1185">Reference proteome</keyword>
<sequence>MRNAQEADSFCQEKLQMIRREITAKKPAKKRGAKWSISENGLLCRSQRIYVPPGMHTELLMLTHDDPAAGHQGVSKSLRRLQAQYYWPSMKKDVKDHIRICATCQRTKPRLHRPYGYLASLPVPIRPWEEISMDFITDLPPVTREKGRVSDSILVIVDRFTKYSLFVPTSKRLTAEGLATLFLERVFQDYGLPKGIVTDRGSLFTS</sequence>
<dbReference type="InterPro" id="IPR041588">
    <property type="entry name" value="Integrase_H2C2"/>
</dbReference>
<organism evidence="3 4">
    <name type="scientific">Neonectria ditissima</name>
    <dbReference type="NCBI Taxonomy" id="78410"/>
    <lineage>
        <taxon>Eukaryota</taxon>
        <taxon>Fungi</taxon>
        <taxon>Dikarya</taxon>
        <taxon>Ascomycota</taxon>
        <taxon>Pezizomycotina</taxon>
        <taxon>Sordariomycetes</taxon>
        <taxon>Hypocreomycetidae</taxon>
        <taxon>Hypocreales</taxon>
        <taxon>Nectriaceae</taxon>
        <taxon>Neonectria</taxon>
    </lineage>
</organism>
<dbReference type="GO" id="GO:0015074">
    <property type="term" value="P:DNA integration"/>
    <property type="evidence" value="ECO:0007669"/>
    <property type="project" value="InterPro"/>
</dbReference>
<dbReference type="PROSITE" id="PS50994">
    <property type="entry name" value="INTEGRASE"/>
    <property type="match status" value="1"/>
</dbReference>
<dbReference type="GO" id="GO:0005634">
    <property type="term" value="C:nucleus"/>
    <property type="evidence" value="ECO:0007669"/>
    <property type="project" value="UniProtKB-ARBA"/>
</dbReference>
<keyword evidence="1" id="KW-0694">RNA-binding</keyword>
<comment type="caution">
    <text evidence="3">The sequence shown here is derived from an EMBL/GenBank/DDBJ whole genome shotgun (WGS) entry which is preliminary data.</text>
</comment>
<dbReference type="EMBL" id="LKCW01000623">
    <property type="protein sequence ID" value="KPM33865.1"/>
    <property type="molecule type" value="Genomic_DNA"/>
</dbReference>
<accession>A0A0P7AAC5</accession>
<dbReference type="InterPro" id="IPR050951">
    <property type="entry name" value="Retrovirus_Pol_polyprotein"/>
</dbReference>
<name>A0A0P7AAC5_9HYPO</name>
<dbReference type="Gene3D" id="3.30.420.10">
    <property type="entry name" value="Ribonuclease H-like superfamily/Ribonuclease H"/>
    <property type="match status" value="1"/>
</dbReference>
<dbReference type="PANTHER" id="PTHR37984:SF5">
    <property type="entry name" value="PROTEIN NYNRIN-LIKE"/>
    <property type="match status" value="1"/>
</dbReference>
<evidence type="ECO:0000259" key="2">
    <source>
        <dbReference type="PROSITE" id="PS50994"/>
    </source>
</evidence>
<feature type="domain" description="Integrase catalytic" evidence="2">
    <location>
        <begin position="123"/>
        <end position="206"/>
    </location>
</feature>
<dbReference type="InterPro" id="IPR012337">
    <property type="entry name" value="RNaseH-like_sf"/>
</dbReference>
<dbReference type="AlphaFoldDB" id="A0A0P7AAC5"/>
<dbReference type="OrthoDB" id="5101518at2759"/>
<dbReference type="Gene3D" id="1.10.340.70">
    <property type="match status" value="1"/>
</dbReference>
<evidence type="ECO:0000313" key="4">
    <source>
        <dbReference type="Proteomes" id="UP000050424"/>
    </source>
</evidence>
<dbReference type="InterPro" id="IPR036397">
    <property type="entry name" value="RNaseH_sf"/>
</dbReference>
<dbReference type="FunFam" id="1.10.340.70:FF:000004">
    <property type="entry name" value="Retrovirus-related Pol polyprotein from transposon 297-like Protein"/>
    <property type="match status" value="1"/>
</dbReference>